<organism evidence="2 3">
    <name type="scientific">Chitinophaga pinensis (strain ATCC 43595 / DSM 2588 / LMG 13176 / NBRC 15968 / NCIMB 11800 / UQM 2034)</name>
    <dbReference type="NCBI Taxonomy" id="485918"/>
    <lineage>
        <taxon>Bacteria</taxon>
        <taxon>Pseudomonadati</taxon>
        <taxon>Bacteroidota</taxon>
        <taxon>Chitinophagia</taxon>
        <taxon>Chitinophagales</taxon>
        <taxon>Chitinophagaceae</taxon>
        <taxon>Chitinophaga</taxon>
    </lineage>
</organism>
<feature type="signal peptide" evidence="1">
    <location>
        <begin position="1"/>
        <end position="22"/>
    </location>
</feature>
<dbReference type="PANTHER" id="PTHR33361">
    <property type="entry name" value="GLR0591 PROTEIN"/>
    <property type="match status" value="1"/>
</dbReference>
<evidence type="ECO:0000313" key="2">
    <source>
        <dbReference type="EMBL" id="ACU58266.1"/>
    </source>
</evidence>
<evidence type="ECO:0008006" key="4">
    <source>
        <dbReference type="Google" id="ProtNLM"/>
    </source>
</evidence>
<dbReference type="AlphaFoldDB" id="A0A979GR79"/>
<dbReference type="Proteomes" id="UP000002215">
    <property type="component" value="Chromosome"/>
</dbReference>
<keyword evidence="1" id="KW-0732">Signal</keyword>
<gene>
    <name evidence="2" type="ordered locus">Cpin_0768</name>
</gene>
<reference evidence="2 3" key="2">
    <citation type="journal article" date="2010" name="Stand. Genomic Sci.">
        <title>Complete genome sequence of Chitinophaga pinensis type strain (UQM 2034).</title>
        <authorList>
            <person name="Glavina Del Rio T."/>
            <person name="Abt B."/>
            <person name="Spring S."/>
            <person name="Lapidus A."/>
            <person name="Nolan M."/>
            <person name="Tice H."/>
            <person name="Copeland A."/>
            <person name="Cheng J.F."/>
            <person name="Chen F."/>
            <person name="Bruce D."/>
            <person name="Goodwin L."/>
            <person name="Pitluck S."/>
            <person name="Ivanova N."/>
            <person name="Mavromatis K."/>
            <person name="Mikhailova N."/>
            <person name="Pati A."/>
            <person name="Chen A."/>
            <person name="Palaniappan K."/>
            <person name="Land M."/>
            <person name="Hauser L."/>
            <person name="Chang Y.J."/>
            <person name="Jeffries C.D."/>
            <person name="Chain P."/>
            <person name="Saunders E."/>
            <person name="Detter J.C."/>
            <person name="Brettin T."/>
            <person name="Rohde M."/>
            <person name="Goker M."/>
            <person name="Bristow J."/>
            <person name="Eisen J.A."/>
            <person name="Markowitz V."/>
            <person name="Hugenholtz P."/>
            <person name="Kyrpides N.C."/>
            <person name="Klenk H.P."/>
            <person name="Lucas S."/>
        </authorList>
    </citation>
    <scope>NUCLEOTIDE SEQUENCE [LARGE SCALE GENOMIC DNA]</scope>
    <source>
        <strain evidence="3">ATCC 43595 / DSM 2588 / LMG 13176 / NBRC 15968 / NCIMB 11800 / UQM 2034</strain>
    </source>
</reference>
<feature type="chain" id="PRO_5037640231" description="DUF885 domain-containing protein" evidence="1">
    <location>
        <begin position="23"/>
        <end position="593"/>
    </location>
</feature>
<proteinExistence type="predicted"/>
<name>A0A979GR79_CHIPD</name>
<dbReference type="PANTHER" id="PTHR33361:SF16">
    <property type="entry name" value="DUF885 DOMAIN-CONTAINING PROTEIN"/>
    <property type="match status" value="1"/>
</dbReference>
<dbReference type="Pfam" id="PF05960">
    <property type="entry name" value="DUF885"/>
    <property type="match status" value="1"/>
</dbReference>
<dbReference type="KEGG" id="cpi:Cpin_0768"/>
<dbReference type="OrthoDB" id="9760040at2"/>
<dbReference type="RefSeq" id="WP_012788442.1">
    <property type="nucleotide sequence ID" value="NC_013132.1"/>
</dbReference>
<evidence type="ECO:0000313" key="3">
    <source>
        <dbReference type="Proteomes" id="UP000002215"/>
    </source>
</evidence>
<reference evidence="3" key="1">
    <citation type="submission" date="2009-08" db="EMBL/GenBank/DDBJ databases">
        <title>The complete genome of Chitinophaga pinensis DSM 2588.</title>
        <authorList>
            <consortium name="US DOE Joint Genome Institute (JGI-PGF)"/>
            <person name="Lucas S."/>
            <person name="Copeland A."/>
            <person name="Lapidus A."/>
            <person name="Glavina del Rio T."/>
            <person name="Dalin E."/>
            <person name="Tice H."/>
            <person name="Bruce D."/>
            <person name="Goodwin L."/>
            <person name="Pitluck S."/>
            <person name="Kyrpides N."/>
            <person name="Mavromatis K."/>
            <person name="Ivanova N."/>
            <person name="Mikhailova N."/>
            <person name="Sims D."/>
            <person name="Meinche L."/>
            <person name="Brettin T."/>
            <person name="Detter J.C."/>
            <person name="Han C."/>
            <person name="Larimer F."/>
            <person name="Land M."/>
            <person name="Hauser L."/>
            <person name="Markowitz V."/>
            <person name="Cheng J.-F."/>
            <person name="Hugenholtz P."/>
            <person name="Woyke T."/>
            <person name="Wu D."/>
            <person name="Spring S."/>
            <person name="Klenk H.-P."/>
            <person name="Eisen J.A."/>
        </authorList>
    </citation>
    <scope>NUCLEOTIDE SEQUENCE [LARGE SCALE GENOMIC DNA]</scope>
    <source>
        <strain evidence="3">ATCC 43595 / DSM 2588 / LMG 13176 / NBRC 15968 / NCIMB 11800 / UQM 2034</strain>
    </source>
</reference>
<sequence>MKQLLLKTASFLILYCTLYAHTAHSQQRNIQLHRLFENYYQASLQLDPISATFTGAHQYDNQLVNDGAVVYLAEKEQFDKKYLQLLTAFSRQSLNTADRISFDVLQEILHMDLARLKHHTEYLPMNQFSSIPLLIGQLGSGESAQPFAGIKDYENWQQRITAFSSWTDTAISNMRKGVAIGMVLPKALVIKMIPQLVSLAEKDSAKSVFFQPLNNMPTTITGATRERLKQSFLQSINAELLPAYQRLADYLQQEYLPHATDSAGLSGIPGGRALYNYYVRYFTTTDLTPEQLYETGIKEVARINAAMEELKKQIGFKGTLQEFFVFVRTAPQFMPFKTADEVLQAYRDIYDKVKPQLHTMLSVVPKATFEIRRVEAFREASQNGPSYSIGAMDGDRPGVFYVPVPDPKKINVTFLGMEATFLHEAIPGHHYQISLQQENKTLPTFRRSISFSAFTEGWALYCEAFGKQLGCYTTIDQQIGALNNEIHRAIRLVTDVGIHTGKMTREEAITYMLTHESISEEDAVTSVERYMAWPGQALTYKTGELEIIRLREECRKKLGSRFNLVRFNDALLQQGDMPLNVLEHYLQEWASKQ</sequence>
<protein>
    <recommendedName>
        <fullName evidence="4">DUF885 domain-containing protein</fullName>
    </recommendedName>
</protein>
<evidence type="ECO:0000256" key="1">
    <source>
        <dbReference type="SAM" id="SignalP"/>
    </source>
</evidence>
<dbReference type="EMBL" id="CP001699">
    <property type="protein sequence ID" value="ACU58266.1"/>
    <property type="molecule type" value="Genomic_DNA"/>
</dbReference>
<dbReference type="InterPro" id="IPR010281">
    <property type="entry name" value="DUF885"/>
</dbReference>
<accession>A0A979GR79</accession>